<protein>
    <recommendedName>
        <fullName evidence="4">Multidrug ABC transporter ATPase</fullName>
    </recommendedName>
</protein>
<reference evidence="3" key="1">
    <citation type="journal article" date="2019" name="Int. J. Syst. Evol. Microbiol.">
        <title>The Global Catalogue of Microorganisms (GCM) 10K type strain sequencing project: providing services to taxonomists for standard genome sequencing and annotation.</title>
        <authorList>
            <consortium name="The Broad Institute Genomics Platform"/>
            <consortium name="The Broad Institute Genome Sequencing Center for Infectious Disease"/>
            <person name="Wu L."/>
            <person name="Ma J."/>
        </authorList>
    </citation>
    <scope>NUCLEOTIDE SEQUENCE [LARGE SCALE GENOMIC DNA]</scope>
    <source>
        <strain evidence="3">JCM 15577</strain>
    </source>
</reference>
<keyword evidence="1" id="KW-1133">Transmembrane helix</keyword>
<keyword evidence="1" id="KW-0472">Membrane</keyword>
<evidence type="ECO:0000256" key="1">
    <source>
        <dbReference type="SAM" id="Phobius"/>
    </source>
</evidence>
<accession>A0ABP4U7F6</accession>
<gene>
    <name evidence="2" type="ORF">GCM10009808_14830</name>
</gene>
<proteinExistence type="predicted"/>
<comment type="caution">
    <text evidence="2">The sequence shown here is derived from an EMBL/GenBank/DDBJ whole genome shotgun (WGS) entry which is preliminary data.</text>
</comment>
<keyword evidence="3" id="KW-1185">Reference proteome</keyword>
<sequence length="71" mass="7418">MLATMSLGLVLLSVLCFFAIMIASGAGADMSSGIWPAVGITVYIAPPLAIVAFATVIIMTFVRRSRANKAE</sequence>
<evidence type="ECO:0000313" key="3">
    <source>
        <dbReference type="Proteomes" id="UP001501690"/>
    </source>
</evidence>
<organism evidence="2 3">
    <name type="scientific">Microbacterium sediminicola</name>
    <dbReference type="NCBI Taxonomy" id="415210"/>
    <lineage>
        <taxon>Bacteria</taxon>
        <taxon>Bacillati</taxon>
        <taxon>Actinomycetota</taxon>
        <taxon>Actinomycetes</taxon>
        <taxon>Micrococcales</taxon>
        <taxon>Microbacteriaceae</taxon>
        <taxon>Microbacterium</taxon>
    </lineage>
</organism>
<evidence type="ECO:0008006" key="4">
    <source>
        <dbReference type="Google" id="ProtNLM"/>
    </source>
</evidence>
<dbReference type="Proteomes" id="UP001501690">
    <property type="component" value="Unassembled WGS sequence"/>
</dbReference>
<dbReference type="EMBL" id="BAAAPL010000001">
    <property type="protein sequence ID" value="GAA1698376.1"/>
    <property type="molecule type" value="Genomic_DNA"/>
</dbReference>
<evidence type="ECO:0000313" key="2">
    <source>
        <dbReference type="EMBL" id="GAA1698376.1"/>
    </source>
</evidence>
<keyword evidence="1" id="KW-0812">Transmembrane</keyword>
<feature type="transmembrane region" description="Helical" evidence="1">
    <location>
        <begin position="37"/>
        <end position="62"/>
    </location>
</feature>
<name>A0ABP4U7F6_9MICO</name>